<protein>
    <submittedName>
        <fullName evidence="1">Uncharacterized protein</fullName>
    </submittedName>
</protein>
<dbReference type="RefSeq" id="WP_004405171.1">
    <property type="nucleotide sequence ID" value="NZ_FNBS01000008.1"/>
</dbReference>
<dbReference type="EMBL" id="FNBS01000008">
    <property type="protein sequence ID" value="SDF28848.1"/>
    <property type="molecule type" value="Genomic_DNA"/>
</dbReference>
<dbReference type="InterPro" id="IPR017850">
    <property type="entry name" value="Alkaline_phosphatase_core_sf"/>
</dbReference>
<reference evidence="1 2" key="1">
    <citation type="submission" date="2016-10" db="EMBL/GenBank/DDBJ databases">
        <authorList>
            <person name="de Groot N.N."/>
        </authorList>
    </citation>
    <scope>NUCLEOTIDE SEQUENCE [LARGE SCALE GENOMIC DNA]</scope>
    <source>
        <strain evidence="1 2">DSM 569</strain>
    </source>
</reference>
<organism evidence="1 2">
    <name type="scientific">Thermoanaerobacter thermohydrosulfuricus</name>
    <name type="common">Clostridium thermohydrosulfuricum</name>
    <dbReference type="NCBI Taxonomy" id="1516"/>
    <lineage>
        <taxon>Bacteria</taxon>
        <taxon>Bacillati</taxon>
        <taxon>Bacillota</taxon>
        <taxon>Clostridia</taxon>
        <taxon>Thermoanaerobacterales</taxon>
        <taxon>Thermoanaerobacteraceae</taxon>
        <taxon>Thermoanaerobacter</taxon>
    </lineage>
</organism>
<evidence type="ECO:0000313" key="1">
    <source>
        <dbReference type="EMBL" id="SDF28848.1"/>
    </source>
</evidence>
<gene>
    <name evidence="1" type="ORF">SAMN04244560_00527</name>
</gene>
<dbReference type="SUPFAM" id="SSF53649">
    <property type="entry name" value="Alkaline phosphatase-like"/>
    <property type="match status" value="1"/>
</dbReference>
<dbReference type="Proteomes" id="UP000183404">
    <property type="component" value="Unassembled WGS sequence"/>
</dbReference>
<evidence type="ECO:0000313" key="2">
    <source>
        <dbReference type="Proteomes" id="UP000183404"/>
    </source>
</evidence>
<dbReference type="AlphaFoldDB" id="A0A1I1ZXX5"/>
<sequence>MKFAARIMGLALAFLILFSTVSYGQVNNIKDRKIVIFIVDRVNLNDYVANDLPNIKYLMENGTYGLMTVNSDGGRTPENVYMTIGCGTRAVGSEKASLNFNASEIVNGEQASIIFKRNTGIKPQVFNIVNLDFAQIERNNLTRNHIVVPGLLGALLKQNGKTVAVFGNEDTDVEQRRYAPLIVMDEKGIVDFGDVSDNILKRDPLSPFGIMTDYNLLYQKYTEMKEKPDLTIFQLGDTIRANDYHKYAMDKINERNKKRALYEADEFIGKVIREGSPNTLYIVLTPLPPSKDMGQKSYLTPIILFGPGFTKGYVTSDTTKREGIVTNTDLMPTILQYFDIPIPTFLTGHPLYNSGYKGNVDKLLAESHKLVFNYTYRPIFLKTYVVLEIIILIFALLVLLLLKKYAVYLKPLLFFVSTIPLTFLLLPLFNYTSLSNSIVGILFLTAVAIIAIHEINPYGYYFYAIIGLVTSLVLLIDLVTGQYLLKNSFLSYDVIGGARFYGIGNEYMGVLIGAVLCFTTMAFEIFSNKKLLLAITTIIYALVFYFIAAPSIGTNVGGSITAFGAFAVSLLLLSGKKINIKNLIYIGAGIVLMLLGLFYLDSLRPVSQQTHIGQTFALVKSHGIKSLLQIFERKLLMNYKLIKYSIWSRVLLTLIVVLLILFFKPVGVLSEIFKKHTYIRICFVATIIGSILALIFNDSGIVAAATMMVFVGPMLIHFVIDEMS</sequence>
<dbReference type="Gene3D" id="3.40.720.10">
    <property type="entry name" value="Alkaline Phosphatase, subunit A"/>
    <property type="match status" value="1"/>
</dbReference>
<accession>A0A1I1ZXX5</accession>
<name>A0A1I1ZXX5_THETY</name>
<proteinExistence type="predicted"/>